<dbReference type="OrthoDB" id="2282679at2759"/>
<proteinExistence type="predicted"/>
<dbReference type="AlphaFoldDB" id="A0A9N9F5U8"/>
<sequence>MFIGHYGFALIVKVWEPKIPLTFLGFASQLLDWIWAILVTLQIEKVKYEIGYTKTNNLHCYSMPYSHSLLAAIIWSITLAIWHRLFSGGRNKEAALVGLVVFSHWIEDFICHKEARK</sequence>
<evidence type="ECO:0000313" key="2">
    <source>
        <dbReference type="EMBL" id="CAG8511732.1"/>
    </source>
</evidence>
<accession>A0A9N9F5U8</accession>
<name>A0A9N9F5U8_9GLOM</name>
<feature type="transmembrane region" description="Helical" evidence="1">
    <location>
        <begin position="21"/>
        <end position="43"/>
    </location>
</feature>
<organism evidence="2 3">
    <name type="scientific">Ambispora gerdemannii</name>
    <dbReference type="NCBI Taxonomy" id="144530"/>
    <lineage>
        <taxon>Eukaryota</taxon>
        <taxon>Fungi</taxon>
        <taxon>Fungi incertae sedis</taxon>
        <taxon>Mucoromycota</taxon>
        <taxon>Glomeromycotina</taxon>
        <taxon>Glomeromycetes</taxon>
        <taxon>Archaeosporales</taxon>
        <taxon>Ambisporaceae</taxon>
        <taxon>Ambispora</taxon>
    </lineage>
</organism>
<keyword evidence="1" id="KW-0812">Transmembrane</keyword>
<comment type="caution">
    <text evidence="2">The sequence shown here is derived from an EMBL/GenBank/DDBJ whole genome shotgun (WGS) entry which is preliminary data.</text>
</comment>
<keyword evidence="1" id="KW-0472">Membrane</keyword>
<protein>
    <submittedName>
        <fullName evidence="2">3349_t:CDS:1</fullName>
    </submittedName>
</protein>
<gene>
    <name evidence="2" type="ORF">AGERDE_LOCUS4777</name>
</gene>
<dbReference type="EMBL" id="CAJVPL010000580">
    <property type="protein sequence ID" value="CAG8511732.1"/>
    <property type="molecule type" value="Genomic_DNA"/>
</dbReference>
<feature type="transmembrane region" description="Helical" evidence="1">
    <location>
        <begin position="63"/>
        <end position="82"/>
    </location>
</feature>
<evidence type="ECO:0000313" key="3">
    <source>
        <dbReference type="Proteomes" id="UP000789831"/>
    </source>
</evidence>
<evidence type="ECO:0000256" key="1">
    <source>
        <dbReference type="SAM" id="Phobius"/>
    </source>
</evidence>
<dbReference type="Proteomes" id="UP000789831">
    <property type="component" value="Unassembled WGS sequence"/>
</dbReference>
<keyword evidence="1" id="KW-1133">Transmembrane helix</keyword>
<keyword evidence="3" id="KW-1185">Reference proteome</keyword>
<reference evidence="2" key="1">
    <citation type="submission" date="2021-06" db="EMBL/GenBank/DDBJ databases">
        <authorList>
            <person name="Kallberg Y."/>
            <person name="Tangrot J."/>
            <person name="Rosling A."/>
        </authorList>
    </citation>
    <scope>NUCLEOTIDE SEQUENCE</scope>
    <source>
        <strain evidence="2">MT106</strain>
    </source>
</reference>